<keyword evidence="2 4" id="KW-0560">Oxidoreductase</keyword>
<evidence type="ECO:0000259" key="3">
    <source>
        <dbReference type="SMART" id="SM01008"/>
    </source>
</evidence>
<keyword evidence="1" id="KW-0500">Molybdenum</keyword>
<dbReference type="PANTHER" id="PTHR11908:SF132">
    <property type="entry name" value="ALDEHYDE OXIDASE 1-RELATED"/>
    <property type="match status" value="1"/>
</dbReference>
<dbReference type="EMBL" id="CAVK010000139">
    <property type="protein sequence ID" value="CCW18428.1"/>
    <property type="molecule type" value="Genomic_DNA"/>
</dbReference>
<dbReference type="InterPro" id="IPR000674">
    <property type="entry name" value="Ald_Oxase/Xan_DH_a/b"/>
</dbReference>
<evidence type="ECO:0000256" key="2">
    <source>
        <dbReference type="ARBA" id="ARBA00023002"/>
    </source>
</evidence>
<reference evidence="4 5" key="1">
    <citation type="submission" date="2013-03" db="EMBL/GenBank/DDBJ databases">
        <authorList>
            <person name="Le V."/>
        </authorList>
    </citation>
    <scope>NUCLEOTIDE SEQUENCE [LARGE SCALE GENOMIC DNA]</scope>
    <source>
        <strain evidence="4 5">BiD32</strain>
    </source>
</reference>
<evidence type="ECO:0000313" key="5">
    <source>
        <dbReference type="Proteomes" id="UP000013201"/>
    </source>
</evidence>
<dbReference type="Pfam" id="PF02738">
    <property type="entry name" value="MoCoBD_1"/>
    <property type="match status" value="1"/>
</dbReference>
<keyword evidence="5" id="KW-1185">Reference proteome</keyword>
<dbReference type="SUPFAM" id="SSF56003">
    <property type="entry name" value="Molybdenum cofactor-binding domain"/>
    <property type="match status" value="1"/>
</dbReference>
<dbReference type="InterPro" id="IPR036856">
    <property type="entry name" value="Ald_Oxase/Xan_DH_a/b_sf"/>
</dbReference>
<dbReference type="GO" id="GO:0016491">
    <property type="term" value="F:oxidoreductase activity"/>
    <property type="evidence" value="ECO:0007669"/>
    <property type="project" value="UniProtKB-KW"/>
</dbReference>
<evidence type="ECO:0000313" key="4">
    <source>
        <dbReference type="EMBL" id="CCW18428.1"/>
    </source>
</evidence>
<dbReference type="SMART" id="SM01008">
    <property type="entry name" value="Ald_Xan_dh_C"/>
    <property type="match status" value="1"/>
</dbReference>
<dbReference type="Gene3D" id="3.90.1170.50">
    <property type="entry name" value="Aldehyde oxidase/xanthine dehydrogenase, a/b hammerhead"/>
    <property type="match status" value="1"/>
</dbReference>
<dbReference type="AlphaFoldDB" id="N1MSN1"/>
<dbReference type="Proteomes" id="UP000013201">
    <property type="component" value="Unassembled WGS sequence"/>
</dbReference>
<dbReference type="SUPFAM" id="SSF54665">
    <property type="entry name" value="CO dehydrogenase molybdoprotein N-domain-like"/>
    <property type="match status" value="1"/>
</dbReference>
<dbReference type="Pfam" id="PF01315">
    <property type="entry name" value="Ald_Xan_dh_C"/>
    <property type="match status" value="1"/>
</dbReference>
<organism evidence="4 5">
    <name type="scientific">Sphingobium indicum BiD32</name>
    <dbReference type="NCBI Taxonomy" id="1301087"/>
    <lineage>
        <taxon>Bacteria</taxon>
        <taxon>Pseudomonadati</taxon>
        <taxon>Pseudomonadota</taxon>
        <taxon>Alphaproteobacteria</taxon>
        <taxon>Sphingomonadales</taxon>
        <taxon>Sphingomonadaceae</taxon>
        <taxon>Sphingobium</taxon>
    </lineage>
</organism>
<dbReference type="Gene3D" id="3.30.365.10">
    <property type="entry name" value="Aldehyde oxidase/xanthine dehydrogenase, molybdopterin binding domain"/>
    <property type="match status" value="4"/>
</dbReference>
<feature type="domain" description="Aldehyde oxidase/xanthine dehydrogenase a/b hammerhead" evidence="3">
    <location>
        <begin position="27"/>
        <end position="146"/>
    </location>
</feature>
<dbReference type="InterPro" id="IPR016208">
    <property type="entry name" value="Ald_Oxase/xanthine_DH-like"/>
</dbReference>
<dbReference type="InterPro" id="IPR008274">
    <property type="entry name" value="AldOxase/xan_DH_MoCoBD1"/>
</dbReference>
<dbReference type="EC" id="1.2.99.2" evidence="4"/>
<accession>N1MSN1</accession>
<protein>
    <submittedName>
        <fullName evidence="4">Carbon monoxide dehydrogenase large chain</fullName>
        <ecNumber evidence="4">1.2.99.2</ecNumber>
    </submittedName>
</protein>
<dbReference type="Pfam" id="PF20256">
    <property type="entry name" value="MoCoBD_2"/>
    <property type="match status" value="1"/>
</dbReference>
<reference evidence="5" key="2">
    <citation type="submission" date="2013-04" db="EMBL/GenBank/DDBJ databases">
        <title>Bisphenol A degrading Sphingobium sp. strain BiD32.</title>
        <authorList>
            <person name="Nielsen J.L."/>
            <person name="Zhou N.A."/>
            <person name="Kjeldal H."/>
        </authorList>
    </citation>
    <scope>NUCLEOTIDE SEQUENCE [LARGE SCALE GENOMIC DNA]</scope>
    <source>
        <strain evidence="5">BiD32</strain>
    </source>
</reference>
<dbReference type="InterPro" id="IPR037165">
    <property type="entry name" value="AldOxase/xan_DH_Mopterin-bd_sf"/>
</dbReference>
<dbReference type="InterPro" id="IPR046867">
    <property type="entry name" value="AldOxase/xan_DH_MoCoBD2"/>
</dbReference>
<evidence type="ECO:0000256" key="1">
    <source>
        <dbReference type="ARBA" id="ARBA00022505"/>
    </source>
</evidence>
<sequence length="938" mass="102653">MHSPAEAMTGPWVGRPMKRKEDLRLIRGQGQYLADLKLPGMVHAFFVRSRQAHARIKAIDVSRARAVPGVVAVFTGTDLLKLGMRELLIPPLVNELPGTLRLPPSMPLAVEKVVFHGEPIAVILAESKYALEDAADLVVIDYEPLPVVTTVEQALADDAPLVYEDWPDNIIYHEKMGGDASDAFGKADIVVTERFEVPRTGASPMELRGVLTQWDDHSGLTHWTTTQRPHLLRQAISQVLEWPEQMVRVIAPKDQGGSFGTKAPHSREDFILALVAREVMRPIRWVESREESFRAGVGQERAQIHEMQIAARSDGKILGLRDRCITDIGHGQQPVFMGIMYPRAGCFMMTSFYDIPQAEIEILGVVTNKPCLTPSRAFGSFPVRLAMDGAINRVARELGLDPLEVFRKNLVTEFPYVAATGNFLDSGDFVGGFDKLVETIDVASVRDMQAKLREQGRYIGLGFGGEVERSGVSSQAYVPRQRKPGYGVATVKVLNSGKVHVLIGDPPSGQSHETAISQVLADEFGVTPYDVRLDYGDTLSTPYGMGNVGNRMASYTVSAAVLAARELKKKMGLVAAHDLGVDASPDEFDFEDGEIIWSKDRGARIEMRAIAEHLIEQPIKLPQGTTPGLEHTAYFEPQNVPNMTGASFHGVIVEVMPETGVIKILRYVVVDDCGKPINPLVVEGQVQGGVIMGIGNTIFEEYVYNERGELQNTTLEGYMMPCAADVPHVETYDHSVPTPNNPLGTKGKGEGAPAPVSGALVNAVEDALRPLGITITTLPLKPERVRAAIAAVLSPESEGRPADWVEPIVREFAGEGEGYDILAEMYRFYDGIQISLQPTWHPYVGQIRGWLRDYGQLLDHAAASPAVVNVLAQMFSGEREFSLQSGADADMTAQWERLQALPRPDGGHAYLDYIIPALESHELLLIACTNAPTYAAAP</sequence>
<gene>
    <name evidence="4" type="ORF">EBBID32_27810</name>
</gene>
<proteinExistence type="predicted"/>
<name>N1MSN1_9SPHN</name>
<dbReference type="PANTHER" id="PTHR11908">
    <property type="entry name" value="XANTHINE DEHYDROGENASE"/>
    <property type="match status" value="1"/>
</dbReference>
<comment type="caution">
    <text evidence="4">The sequence shown here is derived from an EMBL/GenBank/DDBJ whole genome shotgun (WGS) entry which is preliminary data.</text>
</comment>
<dbReference type="GO" id="GO:0005506">
    <property type="term" value="F:iron ion binding"/>
    <property type="evidence" value="ECO:0007669"/>
    <property type="project" value="InterPro"/>
</dbReference>